<proteinExistence type="predicted"/>
<organism evidence="1">
    <name type="scientific">bioreactor metagenome</name>
    <dbReference type="NCBI Taxonomy" id="1076179"/>
    <lineage>
        <taxon>unclassified sequences</taxon>
        <taxon>metagenomes</taxon>
        <taxon>ecological metagenomes</taxon>
    </lineage>
</organism>
<gene>
    <name evidence="1" type="ORF">SDC9_172553</name>
</gene>
<accession>A0A645GG45</accession>
<dbReference type="EMBL" id="VSSQ01074213">
    <property type="protein sequence ID" value="MPN25146.1"/>
    <property type="molecule type" value="Genomic_DNA"/>
</dbReference>
<evidence type="ECO:0000313" key="1">
    <source>
        <dbReference type="EMBL" id="MPN25146.1"/>
    </source>
</evidence>
<name>A0A645GG45_9ZZZZ</name>
<dbReference type="AlphaFoldDB" id="A0A645GG45"/>
<comment type="caution">
    <text evidence="1">The sequence shown here is derived from an EMBL/GenBank/DDBJ whole genome shotgun (WGS) entry which is preliminary data.</text>
</comment>
<sequence>MLGNPIDKNKLGNFIAGSFVTPVEDSYTENYYQNFQKEKYFSCSAATEQTYTDKNGFVLRYETYSDYTFSFTVKRKSSKSKQSDSDEDRYIDLGRFFRIVRTVPDSD</sequence>
<protein>
    <submittedName>
        <fullName evidence="1">Uncharacterized protein</fullName>
    </submittedName>
</protein>
<reference evidence="1" key="1">
    <citation type="submission" date="2019-08" db="EMBL/GenBank/DDBJ databases">
        <authorList>
            <person name="Kucharzyk K."/>
            <person name="Murdoch R.W."/>
            <person name="Higgins S."/>
            <person name="Loffler F."/>
        </authorList>
    </citation>
    <scope>NUCLEOTIDE SEQUENCE</scope>
</reference>